<accession>A0A0D2JYR5</accession>
<dbReference type="SUPFAM" id="SSF56317">
    <property type="entry name" value="Carbon-nitrogen hydrolase"/>
    <property type="match status" value="1"/>
</dbReference>
<dbReference type="InterPro" id="IPR050345">
    <property type="entry name" value="Aliph_Amidase/BUP"/>
</dbReference>
<comment type="caution">
    <text evidence="3">The sequence shown here is derived from an EMBL/GenBank/DDBJ whole genome shotgun (WGS) entry which is preliminary data.</text>
</comment>
<dbReference type="STRING" id="1429043.X474_07365"/>
<dbReference type="CDD" id="cd07197">
    <property type="entry name" value="nitrilase"/>
    <property type="match status" value="1"/>
</dbReference>
<evidence type="ECO:0000259" key="2">
    <source>
        <dbReference type="PROSITE" id="PS50263"/>
    </source>
</evidence>
<keyword evidence="4" id="KW-1185">Reference proteome</keyword>
<keyword evidence="1" id="KW-0378">Hydrolase</keyword>
<dbReference type="EMBL" id="AZAC01000009">
    <property type="protein sequence ID" value="KIX14705.1"/>
    <property type="molecule type" value="Genomic_DNA"/>
</dbReference>
<dbReference type="Gene3D" id="3.60.110.10">
    <property type="entry name" value="Carbon-nitrogen hydrolase"/>
    <property type="match status" value="1"/>
</dbReference>
<dbReference type="OrthoDB" id="9799210at2"/>
<dbReference type="InterPro" id="IPR036526">
    <property type="entry name" value="C-N_Hydrolase_sf"/>
</dbReference>
<evidence type="ECO:0000256" key="1">
    <source>
        <dbReference type="ARBA" id="ARBA00022801"/>
    </source>
</evidence>
<dbReference type="InParanoid" id="A0A0D2JYR5"/>
<protein>
    <recommendedName>
        <fullName evidence="2">CN hydrolase domain-containing protein</fullName>
    </recommendedName>
</protein>
<dbReference type="InterPro" id="IPR003010">
    <property type="entry name" value="C-N_Hydrolase"/>
</dbReference>
<name>A0A0D2JYR5_9BACT</name>
<gene>
    <name evidence="3" type="ORF">X474_07365</name>
</gene>
<dbReference type="PANTHER" id="PTHR43674">
    <property type="entry name" value="NITRILASE C965.09-RELATED"/>
    <property type="match status" value="1"/>
</dbReference>
<dbReference type="GO" id="GO:0016811">
    <property type="term" value="F:hydrolase activity, acting on carbon-nitrogen (but not peptide) bonds, in linear amides"/>
    <property type="evidence" value="ECO:0007669"/>
    <property type="project" value="TreeGrafter"/>
</dbReference>
<evidence type="ECO:0000313" key="4">
    <source>
        <dbReference type="Proteomes" id="UP000032233"/>
    </source>
</evidence>
<dbReference type="Pfam" id="PF00795">
    <property type="entry name" value="CN_hydrolase"/>
    <property type="match status" value="1"/>
</dbReference>
<dbReference type="PROSITE" id="PS50263">
    <property type="entry name" value="CN_HYDROLASE"/>
    <property type="match status" value="1"/>
</dbReference>
<organism evidence="3 4">
    <name type="scientific">Dethiosulfatarculus sandiegensis</name>
    <dbReference type="NCBI Taxonomy" id="1429043"/>
    <lineage>
        <taxon>Bacteria</taxon>
        <taxon>Pseudomonadati</taxon>
        <taxon>Thermodesulfobacteriota</taxon>
        <taxon>Desulfarculia</taxon>
        <taxon>Desulfarculales</taxon>
        <taxon>Desulfarculaceae</taxon>
        <taxon>Dethiosulfatarculus</taxon>
    </lineage>
</organism>
<evidence type="ECO:0000313" key="3">
    <source>
        <dbReference type="EMBL" id="KIX14705.1"/>
    </source>
</evidence>
<proteinExistence type="predicted"/>
<dbReference type="PANTHER" id="PTHR43674:SF16">
    <property type="entry name" value="CARBON-NITROGEN FAMILY, PUTATIVE (AFU_ORTHOLOGUE AFUA_5G02350)-RELATED"/>
    <property type="match status" value="1"/>
</dbReference>
<dbReference type="AlphaFoldDB" id="A0A0D2JYR5"/>
<dbReference type="RefSeq" id="WP_052514945.1">
    <property type="nucleotide sequence ID" value="NZ_AZAC01000009.1"/>
</dbReference>
<reference evidence="3 4" key="1">
    <citation type="submission" date="2013-11" db="EMBL/GenBank/DDBJ databases">
        <title>Metagenomic analysis of a methanogenic consortium involved in long chain n-alkane degradation.</title>
        <authorList>
            <person name="Davidova I.A."/>
            <person name="Callaghan A.V."/>
            <person name="Wawrik B."/>
            <person name="Pruitt S."/>
            <person name="Marks C."/>
            <person name="Duncan K.E."/>
            <person name="Suflita J.M."/>
        </authorList>
    </citation>
    <scope>NUCLEOTIDE SEQUENCE [LARGE SCALE GENOMIC DNA]</scope>
    <source>
        <strain evidence="3 4">SPR</strain>
    </source>
</reference>
<sequence>MRITLAQINFEPEDLEGHFDRIMDIISEKANSDLIVFPELILQGHPSDLKPEGFLYRQLKVHLYGASQMIYGHVKKHDARVVIGELQKQGDLFRNLATYVDKKGPKHYAKTHVHWTENFHPGGRFKVFQTPLGPLGLNICFDSAFSETWRVLGLNGAKLVVNISAAPAHFPVPYMQRRMQGAATFNQYHVVYVNRPGPVFSGGSAVYDPRGEQVAALGGGMEIRDVDIDLSSADLWRKEEVIFKNRRPLLYRRVASRKKDIGLHRKKRRLKIAS</sequence>
<dbReference type="Proteomes" id="UP000032233">
    <property type="component" value="Unassembled WGS sequence"/>
</dbReference>
<feature type="domain" description="CN hydrolase" evidence="2">
    <location>
        <begin position="1"/>
        <end position="230"/>
    </location>
</feature>